<evidence type="ECO:0000313" key="4">
    <source>
        <dbReference type="EMBL" id="ALJ60493.1"/>
    </source>
</evidence>
<sequence>MKKKLIRLFIAVGLVLGVGSCADVTDTPEYYGVYKEANIENIRPSSWLREILQRQRDGLGLNRKESGYPYNTCLWNGIIPEGGNPIAKGWWPYEQSGYMIDGLYRCGIFLRDSVLMQLGSDNVGYVLSHPRANGMLGPETLGENQWAFSVFARTLLAYYDYTEDDRIPVLLKKHFSALNDTLTNRQTCIIESMCKMYSYTGDKEILQKAGHIWDLFSMNGGTKDNEVFIHEDMVSSKPIDVHGVTAAEVSKQPLILYLYTGRQEYLDAALGFYSSVERENELPDGIPASYESLFPKHAEALHETCDISDFIWSYGYMLMATGDVKWADKMESAVYNAALGAINKDFKALQYFSSPNQLLATEKSSMAPYGEEGLSRQAYRPGFDVECCSGNVHRMFPNYISRMWMNGDEHEIVAALYGPSEYRTEINGTKVCITEDTSYPFSGKITFRFALDGAPVRIPFTMRIPSWVENAKLTVNAEQPKEYHAGGFSTIERRFKDGDVVELDIDMKPRAEKRTDAGINVYMGPLLYSVDIDENVEIIKDQFKTSVAFPAYNVTPASKWNFGLPENPEITVVNTGKKGFPWTPDSTPVKLKVTAFEIPEWRLLGDTTPGLPEEKIQVSSECEEIEMVPSGCTRIRMTTLPVVEYCK</sequence>
<evidence type="ECO:0000313" key="7">
    <source>
        <dbReference type="Proteomes" id="UP000325055"/>
    </source>
</evidence>
<dbReference type="PATRIC" id="fig|246787.4.peg.3374"/>
<dbReference type="SUPFAM" id="SSF48208">
    <property type="entry name" value="Six-hairpin glycosidases"/>
    <property type="match status" value="1"/>
</dbReference>
<dbReference type="PANTHER" id="PTHR43465">
    <property type="entry name" value="DUF1680 DOMAIN PROTEIN (AFU_ORTHOLOGUE AFUA_1G08910)"/>
    <property type="match status" value="1"/>
</dbReference>
<dbReference type="GO" id="GO:0005975">
    <property type="term" value="P:carbohydrate metabolic process"/>
    <property type="evidence" value="ECO:0007669"/>
    <property type="project" value="InterPro"/>
</dbReference>
<reference evidence="5 7" key="2">
    <citation type="journal article" date="2019" name="Nat. Med.">
        <title>A library of human gut bacterial isolates paired with longitudinal multiomics data enables mechanistic microbiome research.</title>
        <authorList>
            <person name="Poyet M."/>
            <person name="Groussin M."/>
            <person name="Gibbons S.M."/>
            <person name="Avila-Pacheco J."/>
            <person name="Jiang X."/>
            <person name="Kearney S.M."/>
            <person name="Perrotta A.R."/>
            <person name="Berdy B."/>
            <person name="Zhao S."/>
            <person name="Lieberman T.D."/>
            <person name="Swanson P.K."/>
            <person name="Smith M."/>
            <person name="Roesemann S."/>
            <person name="Alexander J.E."/>
            <person name="Rich S.A."/>
            <person name="Livny J."/>
            <person name="Vlamakis H."/>
            <person name="Clish C."/>
            <person name="Bullock K."/>
            <person name="Deik A."/>
            <person name="Scott J."/>
            <person name="Pierce K.A."/>
            <person name="Xavier R.J."/>
            <person name="Alm E.J."/>
        </authorList>
    </citation>
    <scope>NUCLEOTIDE SEQUENCE [LARGE SCALE GENOMIC DNA]</scope>
    <source>
        <strain evidence="5 7">BIOML-A7</strain>
    </source>
</reference>
<gene>
    <name evidence="4" type="ORF">BcellWH2_03259</name>
    <name evidence="5" type="ORF">F2Y86_10565</name>
</gene>
<feature type="domain" description="Non-reducing end beta-L-arabinofuranosidase-like GH127 catalytic" evidence="2">
    <location>
        <begin position="180"/>
        <end position="399"/>
    </location>
</feature>
<evidence type="ECO:0000313" key="5">
    <source>
        <dbReference type="EMBL" id="KAA5408879.1"/>
    </source>
</evidence>
<dbReference type="Pfam" id="PF20736">
    <property type="entry name" value="Glyco_hydro127M"/>
    <property type="match status" value="1"/>
</dbReference>
<dbReference type="KEGG" id="bcel:BcellWH2_03259"/>
<dbReference type="EMBL" id="VVYW01000008">
    <property type="protein sequence ID" value="KAA5408879.1"/>
    <property type="molecule type" value="Genomic_DNA"/>
</dbReference>
<dbReference type="InterPro" id="IPR049174">
    <property type="entry name" value="Beta-AFase-like"/>
</dbReference>
<dbReference type="Proteomes" id="UP000061809">
    <property type="component" value="Chromosome"/>
</dbReference>
<dbReference type="PANTHER" id="PTHR43465:SF2">
    <property type="entry name" value="DUF1680 DOMAIN PROTEIN (AFU_ORTHOLOGUE AFUA_1G08910)"/>
    <property type="match status" value="1"/>
</dbReference>
<dbReference type="AlphaFoldDB" id="A0A0P0GQU1"/>
<dbReference type="InterPro" id="IPR012878">
    <property type="entry name" value="Beta-AFase-like_GH127_cat"/>
</dbReference>
<dbReference type="PROSITE" id="PS51257">
    <property type="entry name" value="PROKAR_LIPOPROTEIN"/>
    <property type="match status" value="1"/>
</dbReference>
<protein>
    <recommendedName>
        <fullName evidence="8">Glycoside hydrolase family 127 protein</fullName>
    </recommendedName>
</protein>
<dbReference type="RefSeq" id="WP_007211900.1">
    <property type="nucleotide sequence ID" value="NZ_CP012801.1"/>
</dbReference>
<keyword evidence="1" id="KW-0732">Signal</keyword>
<organism evidence="4 6">
    <name type="scientific">Bacteroides cellulosilyticus</name>
    <dbReference type="NCBI Taxonomy" id="246787"/>
    <lineage>
        <taxon>Bacteria</taxon>
        <taxon>Pseudomonadati</taxon>
        <taxon>Bacteroidota</taxon>
        <taxon>Bacteroidia</taxon>
        <taxon>Bacteroidales</taxon>
        <taxon>Bacteroidaceae</taxon>
        <taxon>Bacteroides</taxon>
    </lineage>
</organism>
<dbReference type="InterPro" id="IPR049046">
    <property type="entry name" value="Beta-AFase-like_GH127_middle"/>
</dbReference>
<dbReference type="EMBL" id="CP012801">
    <property type="protein sequence ID" value="ALJ60493.1"/>
    <property type="molecule type" value="Genomic_DNA"/>
</dbReference>
<evidence type="ECO:0008006" key="8">
    <source>
        <dbReference type="Google" id="ProtNLM"/>
    </source>
</evidence>
<feature type="domain" description="Non-reducing end beta-L-arabinofuranosidase-like GH127 middle" evidence="3">
    <location>
        <begin position="412"/>
        <end position="507"/>
    </location>
</feature>
<dbReference type="Proteomes" id="UP000325055">
    <property type="component" value="Unassembled WGS sequence"/>
</dbReference>
<dbReference type="Pfam" id="PF07944">
    <property type="entry name" value="Beta-AFase-like_GH127_cat"/>
    <property type="match status" value="1"/>
</dbReference>
<dbReference type="InterPro" id="IPR008928">
    <property type="entry name" value="6-hairpin_glycosidase_sf"/>
</dbReference>
<feature type="chain" id="PRO_5035997289" description="Glycoside hydrolase family 127 protein" evidence="1">
    <location>
        <begin position="23"/>
        <end position="647"/>
    </location>
</feature>
<accession>A0A0P0GQU1</accession>
<evidence type="ECO:0000259" key="3">
    <source>
        <dbReference type="Pfam" id="PF20736"/>
    </source>
</evidence>
<evidence type="ECO:0000313" key="6">
    <source>
        <dbReference type="Proteomes" id="UP000061809"/>
    </source>
</evidence>
<reference evidence="4 6" key="1">
    <citation type="journal article" date="2015" name="Science">
        <title>Genetic determinants of in vivo fitness and diet responsiveness in multiple human gut Bacteroides.</title>
        <authorList>
            <person name="Wu M."/>
            <person name="McNulty N.P."/>
            <person name="Rodionov D.A."/>
            <person name="Khoroshkin M.S."/>
            <person name="Griffin N.W."/>
            <person name="Cheng J."/>
            <person name="Latreille P."/>
            <person name="Kerstetter R.A."/>
            <person name="Terrapon N."/>
            <person name="Henrissat B."/>
            <person name="Osterman A.L."/>
            <person name="Gordon J.I."/>
        </authorList>
    </citation>
    <scope>NUCLEOTIDE SEQUENCE [LARGE SCALE GENOMIC DNA]</scope>
    <source>
        <strain evidence="4 6">WH2</strain>
    </source>
</reference>
<proteinExistence type="predicted"/>
<evidence type="ECO:0000259" key="2">
    <source>
        <dbReference type="Pfam" id="PF07944"/>
    </source>
</evidence>
<name>A0A0P0GQU1_9BACE</name>
<feature type="signal peptide" evidence="1">
    <location>
        <begin position="1"/>
        <end position="22"/>
    </location>
</feature>
<evidence type="ECO:0000256" key="1">
    <source>
        <dbReference type="SAM" id="SignalP"/>
    </source>
</evidence>